<reference evidence="7 8" key="1">
    <citation type="submission" date="2019-09" db="EMBL/GenBank/DDBJ databases">
        <title>Phylogeny of genus Pseudoclavibacter and closely related genus.</title>
        <authorList>
            <person name="Li Y."/>
        </authorList>
    </citation>
    <scope>NUCLEOTIDE SEQUENCE [LARGE SCALE GENOMIC DNA]</scope>
    <source>
        <strain evidence="7 8">EGI 60007</strain>
    </source>
</reference>
<dbReference type="GO" id="GO:0005524">
    <property type="term" value="F:ATP binding"/>
    <property type="evidence" value="ECO:0007669"/>
    <property type="project" value="UniProtKB-KW"/>
</dbReference>
<evidence type="ECO:0000256" key="1">
    <source>
        <dbReference type="ARBA" id="ARBA00004202"/>
    </source>
</evidence>
<dbReference type="EMBL" id="WBJY01000001">
    <property type="protein sequence ID" value="KAB1649036.1"/>
    <property type="molecule type" value="Genomic_DNA"/>
</dbReference>
<dbReference type="AlphaFoldDB" id="A0A6H9WJM3"/>
<dbReference type="InterPro" id="IPR027417">
    <property type="entry name" value="P-loop_NTPase"/>
</dbReference>
<dbReference type="InterPro" id="IPR050763">
    <property type="entry name" value="ABC_transporter_ATP-binding"/>
</dbReference>
<keyword evidence="5" id="KW-0046">Antibiotic resistance</keyword>
<evidence type="ECO:0000256" key="5">
    <source>
        <dbReference type="ARBA" id="ARBA00023251"/>
    </source>
</evidence>
<evidence type="ECO:0000256" key="2">
    <source>
        <dbReference type="ARBA" id="ARBA00022448"/>
    </source>
</evidence>
<dbReference type="InterPro" id="IPR017871">
    <property type="entry name" value="ABC_transporter-like_CS"/>
</dbReference>
<dbReference type="Proteomes" id="UP000431744">
    <property type="component" value="Unassembled WGS sequence"/>
</dbReference>
<accession>A0A6H9WJM3</accession>
<dbReference type="PANTHER" id="PTHR42711:SF17">
    <property type="entry name" value="ABC TRANSPORTER ATP-BINDING PROTEIN"/>
    <property type="match status" value="1"/>
</dbReference>
<comment type="caution">
    <text evidence="7">The sequence shown here is derived from an EMBL/GenBank/DDBJ whole genome shotgun (WGS) entry which is preliminary data.</text>
</comment>
<dbReference type="InterPro" id="IPR003439">
    <property type="entry name" value="ABC_transporter-like_ATP-bd"/>
</dbReference>
<evidence type="ECO:0000313" key="8">
    <source>
        <dbReference type="Proteomes" id="UP000431744"/>
    </source>
</evidence>
<gene>
    <name evidence="7" type="ORF">F8O04_01760</name>
</gene>
<dbReference type="SUPFAM" id="SSF52540">
    <property type="entry name" value="P-loop containing nucleoside triphosphate hydrolases"/>
    <property type="match status" value="1"/>
</dbReference>
<dbReference type="RefSeq" id="WP_158027594.1">
    <property type="nucleotide sequence ID" value="NZ_BMHG01000001.1"/>
</dbReference>
<evidence type="ECO:0000256" key="4">
    <source>
        <dbReference type="ARBA" id="ARBA00022840"/>
    </source>
</evidence>
<sequence length="294" mass="31126">MTLPVSVQNASKSFGDVVAVDDVTLDLRAGECLGMLGPNGAGKSTLLSLLLGLRRPTAGRVLLFGGDPGDPAFRQRVGSTPQRSAVPEALRAREALEIVSAHYVTPTPVDDIIDEFGLGEVARKQCGSLSGGWQRRLAVAMAFVGTPSLVVLDEPTTGLDVEARTTLWDALRARHAAGCTIIVTSHHLEEIEALAQRVVVMDGGRVLADDDLPAVLARVSRRRVALRADVRQLESLDAASDVRASDDGRATVLTADADAFVRELVASGIPFSDLAVRGATLEEAFLTITKGSER</sequence>
<keyword evidence="2" id="KW-0813">Transport</keyword>
<protein>
    <submittedName>
        <fullName evidence="7">ABC transporter ATP-binding protein</fullName>
    </submittedName>
</protein>
<dbReference type="PROSITE" id="PS50893">
    <property type="entry name" value="ABC_TRANSPORTER_2"/>
    <property type="match status" value="1"/>
</dbReference>
<feature type="domain" description="ABC transporter" evidence="6">
    <location>
        <begin position="5"/>
        <end position="228"/>
    </location>
</feature>
<keyword evidence="4 7" id="KW-0067">ATP-binding</keyword>
<dbReference type="Gene3D" id="3.40.50.300">
    <property type="entry name" value="P-loop containing nucleotide triphosphate hydrolases"/>
    <property type="match status" value="1"/>
</dbReference>
<dbReference type="PANTHER" id="PTHR42711">
    <property type="entry name" value="ABC TRANSPORTER ATP-BINDING PROTEIN"/>
    <property type="match status" value="1"/>
</dbReference>
<keyword evidence="3" id="KW-0547">Nucleotide-binding</keyword>
<dbReference type="OrthoDB" id="9804819at2"/>
<dbReference type="Pfam" id="PF00005">
    <property type="entry name" value="ABC_tran"/>
    <property type="match status" value="1"/>
</dbReference>
<dbReference type="GO" id="GO:0005886">
    <property type="term" value="C:plasma membrane"/>
    <property type="evidence" value="ECO:0007669"/>
    <property type="project" value="UniProtKB-SubCell"/>
</dbReference>
<evidence type="ECO:0000313" key="7">
    <source>
        <dbReference type="EMBL" id="KAB1649036.1"/>
    </source>
</evidence>
<proteinExistence type="predicted"/>
<evidence type="ECO:0000256" key="3">
    <source>
        <dbReference type="ARBA" id="ARBA00022741"/>
    </source>
</evidence>
<evidence type="ECO:0000259" key="6">
    <source>
        <dbReference type="PROSITE" id="PS50893"/>
    </source>
</evidence>
<dbReference type="SMART" id="SM00382">
    <property type="entry name" value="AAA"/>
    <property type="match status" value="1"/>
</dbReference>
<dbReference type="GO" id="GO:0046677">
    <property type="term" value="P:response to antibiotic"/>
    <property type="evidence" value="ECO:0007669"/>
    <property type="project" value="UniProtKB-KW"/>
</dbReference>
<organism evidence="7 8">
    <name type="scientific">Pseudoclavibacter endophyticus</name>
    <dbReference type="NCBI Taxonomy" id="1778590"/>
    <lineage>
        <taxon>Bacteria</taxon>
        <taxon>Bacillati</taxon>
        <taxon>Actinomycetota</taxon>
        <taxon>Actinomycetes</taxon>
        <taxon>Micrococcales</taxon>
        <taxon>Microbacteriaceae</taxon>
        <taxon>Pseudoclavibacter</taxon>
    </lineage>
</organism>
<dbReference type="GO" id="GO:0016887">
    <property type="term" value="F:ATP hydrolysis activity"/>
    <property type="evidence" value="ECO:0007669"/>
    <property type="project" value="InterPro"/>
</dbReference>
<name>A0A6H9WJM3_9MICO</name>
<dbReference type="CDD" id="cd03230">
    <property type="entry name" value="ABC_DR_subfamily_A"/>
    <property type="match status" value="1"/>
</dbReference>
<dbReference type="PROSITE" id="PS00211">
    <property type="entry name" value="ABC_TRANSPORTER_1"/>
    <property type="match status" value="1"/>
</dbReference>
<comment type="subcellular location">
    <subcellularLocation>
        <location evidence="1">Cell membrane</location>
        <topology evidence="1">Peripheral membrane protein</topology>
    </subcellularLocation>
</comment>
<dbReference type="InterPro" id="IPR003593">
    <property type="entry name" value="AAA+_ATPase"/>
</dbReference>
<keyword evidence="8" id="KW-1185">Reference proteome</keyword>